<keyword evidence="3" id="KW-1185">Reference proteome</keyword>
<evidence type="ECO:0000313" key="2">
    <source>
        <dbReference type="EMBL" id="KAK8377729.1"/>
    </source>
</evidence>
<evidence type="ECO:0000313" key="3">
    <source>
        <dbReference type="Proteomes" id="UP001487740"/>
    </source>
</evidence>
<dbReference type="AlphaFoldDB" id="A0AAW0SRX9"/>
<name>A0AAW0SRX9_SCYPA</name>
<comment type="caution">
    <text evidence="2">The sequence shown here is derived from an EMBL/GenBank/DDBJ whole genome shotgun (WGS) entry which is preliminary data.</text>
</comment>
<organism evidence="2 3">
    <name type="scientific">Scylla paramamosain</name>
    <name type="common">Mud crab</name>
    <dbReference type="NCBI Taxonomy" id="85552"/>
    <lineage>
        <taxon>Eukaryota</taxon>
        <taxon>Metazoa</taxon>
        <taxon>Ecdysozoa</taxon>
        <taxon>Arthropoda</taxon>
        <taxon>Crustacea</taxon>
        <taxon>Multicrustacea</taxon>
        <taxon>Malacostraca</taxon>
        <taxon>Eumalacostraca</taxon>
        <taxon>Eucarida</taxon>
        <taxon>Decapoda</taxon>
        <taxon>Pleocyemata</taxon>
        <taxon>Brachyura</taxon>
        <taxon>Eubrachyura</taxon>
        <taxon>Portunoidea</taxon>
        <taxon>Portunidae</taxon>
        <taxon>Portuninae</taxon>
        <taxon>Scylla</taxon>
    </lineage>
</organism>
<protein>
    <submittedName>
        <fullName evidence="2">Uncharacterized protein</fullName>
    </submittedName>
</protein>
<dbReference type="EMBL" id="JARAKH010000047">
    <property type="protein sequence ID" value="KAK8377729.1"/>
    <property type="molecule type" value="Genomic_DNA"/>
</dbReference>
<proteinExistence type="predicted"/>
<feature type="region of interest" description="Disordered" evidence="1">
    <location>
        <begin position="173"/>
        <end position="193"/>
    </location>
</feature>
<gene>
    <name evidence="2" type="ORF">O3P69_013993</name>
</gene>
<sequence>MLTGQSAAAEHELRSARPREPCSAALTGHYRHSAIPTRSPPRPCHTTEVTFEPLDKSPYHHPVFPLSQHQTVLWSKITVTSCSRRVCSECASVWPASEWHQGGEALAMGSCSWSVRQKSAVETRRCLRDVHPFAPSTVFRGRLELTGRRGGPRLRTKLRQFRQRYTLKRNSGARLNHRGHGLPGRGGADGAPVPPARPMGWAGRIEYENPPQV</sequence>
<reference evidence="2 3" key="1">
    <citation type="submission" date="2023-03" db="EMBL/GenBank/DDBJ databases">
        <title>High-quality genome of Scylla paramamosain provides insights in environmental adaptation.</title>
        <authorList>
            <person name="Zhang L."/>
        </authorList>
    </citation>
    <scope>NUCLEOTIDE SEQUENCE [LARGE SCALE GENOMIC DNA]</scope>
    <source>
        <strain evidence="2">LZ_2023a</strain>
        <tissue evidence="2">Muscle</tissue>
    </source>
</reference>
<accession>A0AAW0SRX9</accession>
<dbReference type="Proteomes" id="UP001487740">
    <property type="component" value="Unassembled WGS sequence"/>
</dbReference>
<evidence type="ECO:0000256" key="1">
    <source>
        <dbReference type="SAM" id="MobiDB-lite"/>
    </source>
</evidence>